<dbReference type="AlphaFoldDB" id="C5K5Z9"/>
<dbReference type="Pfam" id="PF10294">
    <property type="entry name" value="Methyltransf_16"/>
    <property type="match status" value="1"/>
</dbReference>
<sequence>MTEDEDRKLICEICSLLGKSHPGDSNQDLERDLSVMLRELLMKLREDCSDRWSRILKEEALVKNGADLFIRVMKHYPNLSELAGECISAITSENVICGSGAPTTIRFSDTIQFHVETAGYYGAGLGYKVWPAAIALSRAIHNGDIDLGEHSRVIEIGSGVGLVGIAAAAFGKASHVCFTDMMEGLLDIAMRNAKRNFPHGSFSAKVVDWRDPEGMPNDADVMLGADVIYEEAHAELILGLLRHFHGNRAVLALMTQRPGYGSFTSELGNLKGLQVRQISVPTIIGDCSILQLSLRDQV</sequence>
<dbReference type="Proteomes" id="UP000007800">
    <property type="component" value="Unassembled WGS sequence"/>
</dbReference>
<dbReference type="RefSeq" id="XP_002788233.1">
    <property type="nucleotide sequence ID" value="XM_002788187.1"/>
</dbReference>
<organism evidence="2">
    <name type="scientific">Perkinsus marinus (strain ATCC 50983 / TXsc)</name>
    <dbReference type="NCBI Taxonomy" id="423536"/>
    <lineage>
        <taxon>Eukaryota</taxon>
        <taxon>Sar</taxon>
        <taxon>Alveolata</taxon>
        <taxon>Perkinsozoa</taxon>
        <taxon>Perkinsea</taxon>
        <taxon>Perkinsida</taxon>
        <taxon>Perkinsidae</taxon>
        <taxon>Perkinsus</taxon>
    </lineage>
</organism>
<gene>
    <name evidence="1" type="ORF">Pmar_PMAR007290</name>
</gene>
<evidence type="ECO:0000313" key="2">
    <source>
        <dbReference type="Proteomes" id="UP000007800"/>
    </source>
</evidence>
<name>C5K5Z9_PERM5</name>
<dbReference type="PANTHER" id="PTHR14614">
    <property type="entry name" value="HEPATOCELLULAR CARCINOMA-ASSOCIATED ANTIGEN"/>
    <property type="match status" value="1"/>
</dbReference>
<dbReference type="InParanoid" id="C5K5Z9"/>
<dbReference type="EMBL" id="GG670840">
    <property type="protein sequence ID" value="EER20029.1"/>
    <property type="molecule type" value="Genomic_DNA"/>
</dbReference>
<dbReference type="CDD" id="cd02440">
    <property type="entry name" value="AdoMet_MTases"/>
    <property type="match status" value="1"/>
</dbReference>
<dbReference type="SUPFAM" id="SSF53335">
    <property type="entry name" value="S-adenosyl-L-methionine-dependent methyltransferases"/>
    <property type="match status" value="1"/>
</dbReference>
<keyword evidence="2" id="KW-1185">Reference proteome</keyword>
<dbReference type="InterPro" id="IPR019410">
    <property type="entry name" value="Methyltransf_16"/>
</dbReference>
<dbReference type="OMA" id="MPNDADV"/>
<dbReference type="InterPro" id="IPR029063">
    <property type="entry name" value="SAM-dependent_MTases_sf"/>
</dbReference>
<protein>
    <submittedName>
        <fullName evidence="1">Rapid response to glucose protein, putative</fullName>
    </submittedName>
</protein>
<dbReference type="GeneID" id="9059016"/>
<dbReference type="OrthoDB" id="407414at2759"/>
<dbReference type="Gene3D" id="3.40.50.150">
    <property type="entry name" value="Vaccinia Virus protein VP39"/>
    <property type="match status" value="1"/>
</dbReference>
<accession>C5K5Z9</accession>
<proteinExistence type="predicted"/>
<reference evidence="1 2" key="1">
    <citation type="submission" date="2008-07" db="EMBL/GenBank/DDBJ databases">
        <authorList>
            <person name="El-Sayed N."/>
            <person name="Caler E."/>
            <person name="Inman J."/>
            <person name="Amedeo P."/>
            <person name="Hass B."/>
            <person name="Wortman J."/>
        </authorList>
    </citation>
    <scope>NUCLEOTIDE SEQUENCE [LARGE SCALE GENOMIC DNA]</scope>
    <source>
        <strain evidence="2">ATCC 50983 / TXsc</strain>
    </source>
</reference>
<evidence type="ECO:0000313" key="1">
    <source>
        <dbReference type="EMBL" id="EER20029.1"/>
    </source>
</evidence>